<organism evidence="8 9">
    <name type="scientific">Lucifera butyrica</name>
    <dbReference type="NCBI Taxonomy" id="1351585"/>
    <lineage>
        <taxon>Bacteria</taxon>
        <taxon>Bacillati</taxon>
        <taxon>Bacillota</taxon>
        <taxon>Negativicutes</taxon>
        <taxon>Veillonellales</taxon>
        <taxon>Veillonellaceae</taxon>
        <taxon>Lucifera</taxon>
    </lineage>
</organism>
<evidence type="ECO:0000313" key="9">
    <source>
        <dbReference type="Proteomes" id="UP000277811"/>
    </source>
</evidence>
<evidence type="ECO:0000256" key="2">
    <source>
        <dbReference type="ARBA" id="ARBA00005262"/>
    </source>
</evidence>
<comment type="similarity">
    <text evidence="2">Belongs to the chromate ion transporter (CHR) (TC 2.A.51) family.</text>
</comment>
<feature type="transmembrane region" description="Helical" evidence="7">
    <location>
        <begin position="68"/>
        <end position="86"/>
    </location>
</feature>
<dbReference type="RefSeq" id="WP_122628265.1">
    <property type="nucleotide sequence ID" value="NZ_UPPP01000072.1"/>
</dbReference>
<keyword evidence="6 7" id="KW-0472">Membrane</keyword>
<comment type="subcellular location">
    <subcellularLocation>
        <location evidence="1">Cell membrane</location>
        <topology evidence="1">Multi-pass membrane protein</topology>
    </subcellularLocation>
</comment>
<keyword evidence="3" id="KW-1003">Cell membrane</keyword>
<protein>
    <submittedName>
        <fullName evidence="8">Chromate transporter</fullName>
    </submittedName>
</protein>
<dbReference type="EMBL" id="UPPP01000072">
    <property type="protein sequence ID" value="VBB07336.1"/>
    <property type="molecule type" value="Genomic_DNA"/>
</dbReference>
<dbReference type="Proteomes" id="UP000277811">
    <property type="component" value="Unassembled WGS sequence"/>
</dbReference>
<sequence length="211" mass="22755">MTEQNKDKIGNSGTTGVAEPLMLSRLFLTWLRIGFTSFGGGAITQYLIQENFIYKRHWITGEEYANIIAMSQIVPGINIIAYTILIGKQLAGWAGIIVSLAGLILPSAAITVGISAIYANISGLPRVQGALRAVFAAIFGIALATNWRNARPIFIKNRKRGALPFLAAIGIMLGSAMLYLFLNPPVVVLYLLGGLCGAVLYWQVAGKIQED</sequence>
<evidence type="ECO:0000256" key="4">
    <source>
        <dbReference type="ARBA" id="ARBA00022692"/>
    </source>
</evidence>
<feature type="transmembrane region" description="Helical" evidence="7">
    <location>
        <begin position="30"/>
        <end position="48"/>
    </location>
</feature>
<feature type="transmembrane region" description="Helical" evidence="7">
    <location>
        <begin position="187"/>
        <end position="205"/>
    </location>
</feature>
<evidence type="ECO:0000256" key="5">
    <source>
        <dbReference type="ARBA" id="ARBA00022989"/>
    </source>
</evidence>
<dbReference type="InterPro" id="IPR003370">
    <property type="entry name" value="Chromate_transpt"/>
</dbReference>
<evidence type="ECO:0000256" key="6">
    <source>
        <dbReference type="ARBA" id="ARBA00023136"/>
    </source>
</evidence>
<dbReference type="OrthoDB" id="9788907at2"/>
<dbReference type="PANTHER" id="PTHR43663:SF1">
    <property type="entry name" value="CHROMATE TRANSPORTER"/>
    <property type="match status" value="1"/>
</dbReference>
<dbReference type="GO" id="GO:0005886">
    <property type="term" value="C:plasma membrane"/>
    <property type="evidence" value="ECO:0007669"/>
    <property type="project" value="UniProtKB-SubCell"/>
</dbReference>
<dbReference type="PANTHER" id="PTHR43663">
    <property type="entry name" value="CHROMATE TRANSPORT PROTEIN-RELATED"/>
    <property type="match status" value="1"/>
</dbReference>
<evidence type="ECO:0000313" key="8">
    <source>
        <dbReference type="EMBL" id="VBB07336.1"/>
    </source>
</evidence>
<accession>A0A498R3U1</accession>
<keyword evidence="9" id="KW-1185">Reference proteome</keyword>
<name>A0A498R3U1_9FIRM</name>
<dbReference type="AlphaFoldDB" id="A0A498R3U1"/>
<proteinExistence type="inferred from homology"/>
<evidence type="ECO:0000256" key="3">
    <source>
        <dbReference type="ARBA" id="ARBA00022475"/>
    </source>
</evidence>
<keyword evidence="5 7" id="KW-1133">Transmembrane helix</keyword>
<feature type="transmembrane region" description="Helical" evidence="7">
    <location>
        <begin position="93"/>
        <end position="118"/>
    </location>
</feature>
<feature type="transmembrane region" description="Helical" evidence="7">
    <location>
        <begin position="130"/>
        <end position="150"/>
    </location>
</feature>
<dbReference type="GO" id="GO:0015109">
    <property type="term" value="F:chromate transmembrane transporter activity"/>
    <property type="evidence" value="ECO:0007669"/>
    <property type="project" value="InterPro"/>
</dbReference>
<keyword evidence="4 7" id="KW-0812">Transmembrane</keyword>
<evidence type="ECO:0000256" key="1">
    <source>
        <dbReference type="ARBA" id="ARBA00004651"/>
    </source>
</evidence>
<dbReference type="Pfam" id="PF02417">
    <property type="entry name" value="Chromate_transp"/>
    <property type="match status" value="1"/>
</dbReference>
<dbReference type="InterPro" id="IPR052518">
    <property type="entry name" value="CHR_Transporter"/>
</dbReference>
<gene>
    <name evidence="8" type="ORF">LUCI_2580</name>
</gene>
<reference evidence="8 9" key="1">
    <citation type="submission" date="2018-06" db="EMBL/GenBank/DDBJ databases">
        <authorList>
            <person name="Strepis N."/>
        </authorList>
    </citation>
    <scope>NUCLEOTIDE SEQUENCE [LARGE SCALE GENOMIC DNA]</scope>
    <source>
        <strain evidence="8">LUCI</strain>
    </source>
</reference>
<evidence type="ECO:0000256" key="7">
    <source>
        <dbReference type="SAM" id="Phobius"/>
    </source>
</evidence>
<feature type="transmembrane region" description="Helical" evidence="7">
    <location>
        <begin position="162"/>
        <end position="181"/>
    </location>
</feature>